<evidence type="ECO:0000256" key="3">
    <source>
        <dbReference type="ARBA" id="ARBA00022801"/>
    </source>
</evidence>
<dbReference type="Gene3D" id="3.40.50.1700">
    <property type="entry name" value="Glycoside hydrolase family 3 C-terminal domain"/>
    <property type="match status" value="1"/>
</dbReference>
<dbReference type="SMART" id="SM00635">
    <property type="entry name" value="BID_2"/>
    <property type="match status" value="1"/>
</dbReference>
<dbReference type="SUPFAM" id="SSF51445">
    <property type="entry name" value="(Trans)glycosidases"/>
    <property type="match status" value="1"/>
</dbReference>
<dbReference type="Proteomes" id="UP000533598">
    <property type="component" value="Unassembled WGS sequence"/>
</dbReference>
<dbReference type="AlphaFoldDB" id="A0A7W7CF57"/>
<dbReference type="SMART" id="SM01217">
    <property type="entry name" value="Fn3_like"/>
    <property type="match status" value="1"/>
</dbReference>
<dbReference type="Pfam" id="PF00933">
    <property type="entry name" value="Glyco_hydro_3"/>
    <property type="match status" value="1"/>
</dbReference>
<dbReference type="Pfam" id="PF10633">
    <property type="entry name" value="NPCBM_assoc"/>
    <property type="match status" value="1"/>
</dbReference>
<name>A0A7W7CF57_9PSEU</name>
<dbReference type="RefSeq" id="WP_185005769.1">
    <property type="nucleotide sequence ID" value="NZ_BAAAUI010000020.1"/>
</dbReference>
<sequence>MATPCPRHRRLALAATVLCGLPFLVSTAGGAPPAHAAPAVEPPIFRDIRYGFAERAADLVSRLTLAEKVSQLSTNHGPEITRLGVQQYTYWNEGQHGINRLGAATNPPVAPEAVHATSFPTNLAASTSWDPALMHAATTAISAEARGFLDKSLWGVGQNNLGRSAANYGSLTYWAPTVNMHRDPRWGRSDEAFGEDPHLAARMSEAFTNGYQGSNLNGVPESPYLKVAATAKHYALNNVEKDRTGVSSDTTDANLRQYYTEVFRRLIENAGVSGLMTSYNAVNGTPAVANTYTVNQLAQRTYGFGGYVTSDCGAVSTAYRAPVWGHNWAPPGWTTNRADQQARWTNTATGVTVSGQAGGQAHALRAGTNLNCPGEENTLPVIQEAISAGLLSEGVIDNALVKAFTVRMRTGEFDPPERQPYTRIGKQVIESPAHHDLARKLAANSLVLLKNDPVPGLNRPLLPADPSALNRVVVLGDLADKVTLGGYSGTPSLRVSAVAGLTEQIKAANPGASVVFDAAGTSTTATGPAVLSQQTQDQIRAADLVVLFVGTDHQTAGEGKDRDSLALPGNYHSLITQAAALGNPRLALVLQSGGPVRIEDLRDRTPAVVYSSFNGESQGAALADVLLGKHNPSGRLSFTWYRDEGQLPAMSNYGLTPAETGGLGRTYQHFTGTPSYPFGFGLSYSDFSYSAATIDRDAVTADGTVSVSFTVTNTGRVPGATVAQLYLSSPVKKLVGFQKTAVLQPGAAQRISLPVAIADLAYWDAQRMRSVVREGAYVFQLGRHAGDAAATVRTTVRGAITPKVRHVTVQPEAVLYNAGETLDLTGKNRWIKDNTNPARENRNLAVTADNVVEAVHNDQSFVDIKTAQVRYASSNEAVATVSPAGLVRAVSDGAATISVTVNGVTGTAPILVRNSLRLTVPPITLPGGKAKAATSFVNGGDRAISGLALTVSTPNGWTARATTPSTFPTVPGGQTVRTEWELTPPAGAIPASHDFAAQASAGGRTWSATGQTSIPHASLAAALNNPGVSEDANPATGNLDGGGLSYSAQTLAAAGIRPGGQVDRGGIGFRWPSATPGQPDNAVASGQSVLISGTGNRIGVIGSSTYGATSGAGTIVYTDGTVQSFALAFNDWWSAEGRPGSEIVATFPYLNSSGGSQPNRVSLFYSVLPLQPGRTVQAVILPKVSATAVSGVPAMHVFAIGIG</sequence>
<dbReference type="Pfam" id="PF01915">
    <property type="entry name" value="Glyco_hydro_3_C"/>
    <property type="match status" value="1"/>
</dbReference>
<accession>A0A7W7CF57</accession>
<evidence type="ECO:0000256" key="1">
    <source>
        <dbReference type="ARBA" id="ARBA00005336"/>
    </source>
</evidence>
<keyword evidence="9" id="KW-1185">Reference proteome</keyword>
<dbReference type="PANTHER" id="PTHR42721:SF3">
    <property type="entry name" value="BETA-D-XYLOSIDASE 5-RELATED"/>
    <property type="match status" value="1"/>
</dbReference>
<dbReference type="Gene3D" id="3.20.20.300">
    <property type="entry name" value="Glycoside hydrolase, family 3, N-terminal domain"/>
    <property type="match status" value="1"/>
</dbReference>
<dbReference type="Pfam" id="PF14310">
    <property type="entry name" value="Fn3-like"/>
    <property type="match status" value="1"/>
</dbReference>
<dbReference type="EMBL" id="JACHMH010000001">
    <property type="protein sequence ID" value="MBB4680097.1"/>
    <property type="molecule type" value="Genomic_DNA"/>
</dbReference>
<dbReference type="SUPFAM" id="SSF49373">
    <property type="entry name" value="Invasin/intimin cell-adhesion fragments"/>
    <property type="match status" value="1"/>
</dbReference>
<feature type="domain" description="BIG2" evidence="6">
    <location>
        <begin position="840"/>
        <end position="911"/>
    </location>
</feature>
<comment type="similarity">
    <text evidence="1">Belongs to the glycosyl hydrolase 3 family.</text>
</comment>
<reference evidence="8 9" key="1">
    <citation type="submission" date="2020-08" db="EMBL/GenBank/DDBJ databases">
        <title>Sequencing the genomes of 1000 actinobacteria strains.</title>
        <authorList>
            <person name="Klenk H.-P."/>
        </authorList>
    </citation>
    <scope>NUCLEOTIDE SEQUENCE [LARGE SCALE GENOMIC DNA]</scope>
    <source>
        <strain evidence="8 9">DSM 44230</strain>
    </source>
</reference>
<dbReference type="InterPro" id="IPR001764">
    <property type="entry name" value="Glyco_hydro_3_N"/>
</dbReference>
<evidence type="ECO:0000256" key="4">
    <source>
        <dbReference type="SAM" id="MobiDB-lite"/>
    </source>
</evidence>
<feature type="domain" description="Fibronectin type III-like" evidence="7">
    <location>
        <begin position="721"/>
        <end position="785"/>
    </location>
</feature>
<dbReference type="InterPro" id="IPR044993">
    <property type="entry name" value="BXL"/>
</dbReference>
<dbReference type="Gene3D" id="2.60.40.1080">
    <property type="match status" value="1"/>
</dbReference>
<dbReference type="GO" id="GO:0045493">
    <property type="term" value="P:xylan catabolic process"/>
    <property type="evidence" value="ECO:0007669"/>
    <property type="project" value="InterPro"/>
</dbReference>
<dbReference type="InterPro" id="IPR008964">
    <property type="entry name" value="Invasin/intimin_cell_adhesion"/>
</dbReference>
<dbReference type="Pfam" id="PF02368">
    <property type="entry name" value="Big_2"/>
    <property type="match status" value="1"/>
</dbReference>
<feature type="chain" id="PRO_5030926300" evidence="5">
    <location>
        <begin position="37"/>
        <end position="1203"/>
    </location>
</feature>
<gene>
    <name evidence="8" type="ORF">HNR67_006215</name>
</gene>
<dbReference type="InterPro" id="IPR036881">
    <property type="entry name" value="Glyco_hydro_3_C_sf"/>
</dbReference>
<dbReference type="Gene3D" id="2.60.40.10">
    <property type="entry name" value="Immunoglobulins"/>
    <property type="match status" value="1"/>
</dbReference>
<dbReference type="PANTHER" id="PTHR42721">
    <property type="entry name" value="SUGAR HYDROLASE-RELATED"/>
    <property type="match status" value="1"/>
</dbReference>
<proteinExistence type="inferred from homology"/>
<dbReference type="InterPro" id="IPR017853">
    <property type="entry name" value="GH"/>
</dbReference>
<evidence type="ECO:0000259" key="6">
    <source>
        <dbReference type="SMART" id="SM00635"/>
    </source>
</evidence>
<dbReference type="InterPro" id="IPR026891">
    <property type="entry name" value="Fn3-like"/>
</dbReference>
<dbReference type="GO" id="GO:0031222">
    <property type="term" value="P:arabinan catabolic process"/>
    <property type="evidence" value="ECO:0007669"/>
    <property type="project" value="TreeGrafter"/>
</dbReference>
<evidence type="ECO:0000256" key="2">
    <source>
        <dbReference type="ARBA" id="ARBA00022729"/>
    </source>
</evidence>
<dbReference type="InterPro" id="IPR018905">
    <property type="entry name" value="A-galactase_NEW3"/>
</dbReference>
<evidence type="ECO:0000259" key="7">
    <source>
        <dbReference type="SMART" id="SM01217"/>
    </source>
</evidence>
<evidence type="ECO:0000256" key="5">
    <source>
        <dbReference type="SAM" id="SignalP"/>
    </source>
</evidence>
<protein>
    <submittedName>
        <fullName evidence="8">Beta-glucosidase-like glycosyl hydrolase</fullName>
    </submittedName>
</protein>
<keyword evidence="2 5" id="KW-0732">Signal</keyword>
<keyword evidence="3 8" id="KW-0378">Hydrolase</keyword>
<dbReference type="InterPro" id="IPR013783">
    <property type="entry name" value="Ig-like_fold"/>
</dbReference>
<dbReference type="GO" id="GO:0046556">
    <property type="term" value="F:alpha-L-arabinofuranosidase activity"/>
    <property type="evidence" value="ECO:0007669"/>
    <property type="project" value="TreeGrafter"/>
</dbReference>
<feature type="signal peptide" evidence="5">
    <location>
        <begin position="1"/>
        <end position="36"/>
    </location>
</feature>
<dbReference type="InterPro" id="IPR003343">
    <property type="entry name" value="Big_2"/>
</dbReference>
<evidence type="ECO:0000313" key="8">
    <source>
        <dbReference type="EMBL" id="MBB4680097.1"/>
    </source>
</evidence>
<evidence type="ECO:0000313" key="9">
    <source>
        <dbReference type="Proteomes" id="UP000533598"/>
    </source>
</evidence>
<comment type="caution">
    <text evidence="8">The sequence shown here is derived from an EMBL/GenBank/DDBJ whole genome shotgun (WGS) entry which is preliminary data.</text>
</comment>
<feature type="region of interest" description="Disordered" evidence="4">
    <location>
        <begin position="1064"/>
        <end position="1083"/>
    </location>
</feature>
<dbReference type="GO" id="GO:0009044">
    <property type="term" value="F:xylan 1,4-beta-xylosidase activity"/>
    <property type="evidence" value="ECO:0007669"/>
    <property type="project" value="InterPro"/>
</dbReference>
<dbReference type="SUPFAM" id="SSF52279">
    <property type="entry name" value="Beta-D-glucan exohydrolase, C-terminal domain"/>
    <property type="match status" value="1"/>
</dbReference>
<dbReference type="InterPro" id="IPR002772">
    <property type="entry name" value="Glyco_hydro_3_C"/>
</dbReference>
<dbReference type="InterPro" id="IPR036962">
    <property type="entry name" value="Glyco_hydro_3_N_sf"/>
</dbReference>
<organism evidence="8 9">
    <name type="scientific">Crossiella cryophila</name>
    <dbReference type="NCBI Taxonomy" id="43355"/>
    <lineage>
        <taxon>Bacteria</taxon>
        <taxon>Bacillati</taxon>
        <taxon>Actinomycetota</taxon>
        <taxon>Actinomycetes</taxon>
        <taxon>Pseudonocardiales</taxon>
        <taxon>Pseudonocardiaceae</taxon>
        <taxon>Crossiella</taxon>
    </lineage>
</organism>